<dbReference type="InterPro" id="IPR002937">
    <property type="entry name" value="Amino_oxidase"/>
</dbReference>
<dbReference type="InterPro" id="IPR050464">
    <property type="entry name" value="Zeta_carotene_desat/Oxidored"/>
</dbReference>
<dbReference type="RefSeq" id="WP_081190823.1">
    <property type="nucleotide sequence ID" value="NZ_MWIH01000003.1"/>
</dbReference>
<dbReference type="NCBIfam" id="TIGR03467">
    <property type="entry name" value="HpnE"/>
    <property type="match status" value="1"/>
</dbReference>
<protein>
    <submittedName>
        <fullName evidence="5">Phytoene dehydrogenase</fullName>
    </submittedName>
</protein>
<dbReference type="Gene3D" id="3.50.50.60">
    <property type="entry name" value="FAD/NAD(P)-binding domain"/>
    <property type="match status" value="1"/>
</dbReference>
<dbReference type="InterPro" id="IPR001613">
    <property type="entry name" value="Flavin_amine_oxidase"/>
</dbReference>
<evidence type="ECO:0000256" key="2">
    <source>
        <dbReference type="ARBA" id="ARBA00023002"/>
    </source>
</evidence>
<dbReference type="PANTHER" id="PTHR42923">
    <property type="entry name" value="PROTOPORPHYRINOGEN OXIDASE"/>
    <property type="match status" value="1"/>
</dbReference>
<comment type="caution">
    <text evidence="5">The sequence shown here is derived from an EMBL/GenBank/DDBJ whole genome shotgun (WGS) entry which is preliminary data.</text>
</comment>
<keyword evidence="6" id="KW-1185">Reference proteome</keyword>
<evidence type="ECO:0000313" key="6">
    <source>
        <dbReference type="Proteomes" id="UP000192591"/>
    </source>
</evidence>
<dbReference type="InterPro" id="IPR036188">
    <property type="entry name" value="FAD/NAD-bd_sf"/>
</dbReference>
<gene>
    <name evidence="5" type="ORF">B1813_05155</name>
</gene>
<dbReference type="AlphaFoldDB" id="A0A1V9AAE7"/>
<proteinExistence type="predicted"/>
<feature type="domain" description="Amine oxidase" evidence="4">
    <location>
        <begin position="27"/>
        <end position="451"/>
    </location>
</feature>
<dbReference type="EMBL" id="MWIH01000003">
    <property type="protein sequence ID" value="OQO93904.1"/>
    <property type="molecule type" value="Genomic_DNA"/>
</dbReference>
<reference evidence="5 6" key="1">
    <citation type="submission" date="2017-02" db="EMBL/GenBank/DDBJ databases">
        <title>Draft genome of Saccharomonospora sp. 154.</title>
        <authorList>
            <person name="Alonso-Carmona G.S."/>
            <person name="De La Haba R."/>
            <person name="Vera-Gargallo B."/>
            <person name="Sandoval-Trujillo A.H."/>
            <person name="Ramirez-Duran N."/>
            <person name="Ventosa A."/>
        </authorList>
    </citation>
    <scope>NUCLEOTIDE SEQUENCE [LARGE SCALE GENOMIC DNA]</scope>
    <source>
        <strain evidence="5 6">LRS4.154</strain>
    </source>
</reference>
<organism evidence="5 6">
    <name type="scientific">Saccharomonospora piscinae</name>
    <dbReference type="NCBI Taxonomy" id="687388"/>
    <lineage>
        <taxon>Bacteria</taxon>
        <taxon>Bacillati</taxon>
        <taxon>Actinomycetota</taxon>
        <taxon>Actinomycetes</taxon>
        <taxon>Pseudonocardiales</taxon>
        <taxon>Pseudonocardiaceae</taxon>
        <taxon>Saccharomonospora</taxon>
    </lineage>
</organism>
<keyword evidence="2" id="KW-0560">Oxidoreductase</keyword>
<evidence type="ECO:0000256" key="1">
    <source>
        <dbReference type="ARBA" id="ARBA00001974"/>
    </source>
</evidence>
<dbReference type="PRINTS" id="PR00757">
    <property type="entry name" value="AMINEOXDASEF"/>
</dbReference>
<dbReference type="PANTHER" id="PTHR42923:SF47">
    <property type="entry name" value="BLR3003 PROTEIN"/>
    <property type="match status" value="1"/>
</dbReference>
<dbReference type="Proteomes" id="UP000192591">
    <property type="component" value="Unassembled WGS sequence"/>
</dbReference>
<evidence type="ECO:0000256" key="3">
    <source>
        <dbReference type="PIRSR" id="PIRSR601613-1"/>
    </source>
</evidence>
<sequence>MSAPCAQPRAQRAGPADADVVVVGSGLAGLTTACDLADAGFAVTVLEARSRLGGATFSFERDGLTVDNGQHVVLRCCTGYRALLERLGSGEGMAVQERFRVPVLAPGGRFAELRRTDAPAPLHLAPAIARYSALSPLDRARVLRAALALRSLDPDDPALDDHSFGDWLARHGQNAATRERLWDLVSVAALNGDVSQVSLASAVMVFRTALLDAPDAADIGVPRWPLEDLHVRPAEKYLLERGGVVRTRSAVRGVTPTRDRFLVRLDDEVIDADAVVLAVPPEAASRICPERAGLHRRRLAQLGSVPIVNVHVVYDRPVTDLPFAAAVGSPVQWVFDRTAAAGLDEGQYLTVSLSAADTWLTAPASVLRDVFLAELGRLFPPAAAPAARHPRFFVTRQRRATFRQAPGSNRLRAAQRTAMPGLVLAGSWTATGWPDTMEGAVRSGHRAADLVAAHLAGGVRR</sequence>
<accession>A0A1V9AAE7</accession>
<dbReference type="InterPro" id="IPR017830">
    <property type="entry name" value="SQase_HpnE"/>
</dbReference>
<evidence type="ECO:0000313" key="5">
    <source>
        <dbReference type="EMBL" id="OQO93904.1"/>
    </source>
</evidence>
<name>A0A1V9AAE7_SACPI</name>
<comment type="cofactor">
    <cofactor evidence="1">
        <name>FAD</name>
        <dbReference type="ChEBI" id="CHEBI:57692"/>
    </cofactor>
</comment>
<dbReference type="GO" id="GO:0016491">
    <property type="term" value="F:oxidoreductase activity"/>
    <property type="evidence" value="ECO:0007669"/>
    <property type="project" value="UniProtKB-KW"/>
</dbReference>
<dbReference type="STRING" id="1962155.B1813_05155"/>
<dbReference type="SUPFAM" id="SSF51905">
    <property type="entry name" value="FAD/NAD(P)-binding domain"/>
    <property type="match status" value="1"/>
</dbReference>
<evidence type="ECO:0000259" key="4">
    <source>
        <dbReference type="Pfam" id="PF01593"/>
    </source>
</evidence>
<feature type="binding site" evidence="3">
    <location>
        <begin position="47"/>
        <end position="48"/>
    </location>
    <ligand>
        <name>FAD</name>
        <dbReference type="ChEBI" id="CHEBI:57692"/>
    </ligand>
</feature>
<dbReference type="Pfam" id="PF01593">
    <property type="entry name" value="Amino_oxidase"/>
    <property type="match status" value="1"/>
</dbReference>
<feature type="binding site" evidence="3">
    <location>
        <position position="251"/>
    </location>
    <ligand>
        <name>FAD</name>
        <dbReference type="ChEBI" id="CHEBI:57692"/>
    </ligand>
</feature>